<evidence type="ECO:0000313" key="1">
    <source>
        <dbReference type="Proteomes" id="UP000887574"/>
    </source>
</evidence>
<proteinExistence type="predicted"/>
<keyword evidence="1" id="KW-1185">Reference proteome</keyword>
<reference evidence="2" key="1">
    <citation type="submission" date="2022-11" db="UniProtKB">
        <authorList>
            <consortium name="WormBaseParasite"/>
        </authorList>
    </citation>
    <scope>IDENTIFICATION</scope>
</reference>
<dbReference type="AlphaFoldDB" id="A0A915DXW6"/>
<evidence type="ECO:0000313" key="2">
    <source>
        <dbReference type="WBParaSite" id="jg24844"/>
    </source>
</evidence>
<organism evidence="1 2">
    <name type="scientific">Ditylenchus dipsaci</name>
    <dbReference type="NCBI Taxonomy" id="166011"/>
    <lineage>
        <taxon>Eukaryota</taxon>
        <taxon>Metazoa</taxon>
        <taxon>Ecdysozoa</taxon>
        <taxon>Nematoda</taxon>
        <taxon>Chromadorea</taxon>
        <taxon>Rhabditida</taxon>
        <taxon>Tylenchina</taxon>
        <taxon>Tylenchomorpha</taxon>
        <taxon>Sphaerularioidea</taxon>
        <taxon>Anguinidae</taxon>
        <taxon>Anguininae</taxon>
        <taxon>Ditylenchus</taxon>
    </lineage>
</organism>
<name>A0A915DXW6_9BILA</name>
<accession>A0A915DXW6</accession>
<protein>
    <submittedName>
        <fullName evidence="2">Uncharacterized protein</fullName>
    </submittedName>
</protein>
<dbReference type="Gene3D" id="1.10.10.1210">
    <property type="entry name" value="MAGE homology domain, winged helix WH2 motif"/>
    <property type="match status" value="1"/>
</dbReference>
<dbReference type="Proteomes" id="UP000887574">
    <property type="component" value="Unplaced"/>
</dbReference>
<sequence length="218" mass="24959">MCLFDDLVIDLVIEIRRNLQLQKQRLEAIGLEPPHTNRSQRAYKRCSSVIMASASVKGFVREADLKKLLETRNKEARDTDITATRKVNSNKEGVLISALMFIFMVKRHLHEVIDKENGIGINMLKEFLNLVGVVEMTYLLRGLDLVEQLNSYHKAGSNRCQRRRGNILQLGPRAETVVDKKQMLESFCRIYGSKVEEWSRHAAISGIKVSKHFSHVIV</sequence>
<dbReference type="InterPro" id="IPR041899">
    <property type="entry name" value="MAGE_WH2"/>
</dbReference>
<dbReference type="WBParaSite" id="jg24844">
    <property type="protein sequence ID" value="jg24844"/>
    <property type="gene ID" value="jg24844"/>
</dbReference>